<accession>A0AAV9WW18</accession>
<evidence type="ECO:0000313" key="1">
    <source>
        <dbReference type="EMBL" id="KAK6525462.1"/>
    </source>
</evidence>
<sequence>MCELTAKDKRWVCVPGQNQANVTPKAIFRALPLAELVSTGLDIATPPSFVLLSFNIVRRRNSKLLAVAQATLVVRLLRRRRVVVEEAEGRRRW</sequence>
<name>A0AAV9WW18_9PEZI</name>
<dbReference type="EMBL" id="JAVHJO010000017">
    <property type="protein sequence ID" value="KAK6525462.1"/>
    <property type="molecule type" value="Genomic_DNA"/>
</dbReference>
<evidence type="ECO:0000313" key="2">
    <source>
        <dbReference type="Proteomes" id="UP001365542"/>
    </source>
</evidence>
<gene>
    <name evidence="1" type="ORF">TWF694_005598</name>
</gene>
<protein>
    <submittedName>
        <fullName evidence="1">Uncharacterized protein</fullName>
    </submittedName>
</protein>
<keyword evidence="2" id="KW-1185">Reference proteome</keyword>
<dbReference type="AlphaFoldDB" id="A0AAV9WW18"/>
<comment type="caution">
    <text evidence="1">The sequence shown here is derived from an EMBL/GenBank/DDBJ whole genome shotgun (WGS) entry which is preliminary data.</text>
</comment>
<proteinExistence type="predicted"/>
<dbReference type="Proteomes" id="UP001365542">
    <property type="component" value="Unassembled WGS sequence"/>
</dbReference>
<reference evidence="1 2" key="1">
    <citation type="submission" date="2019-10" db="EMBL/GenBank/DDBJ databases">
        <authorList>
            <person name="Palmer J.M."/>
        </authorList>
    </citation>
    <scope>NUCLEOTIDE SEQUENCE [LARGE SCALE GENOMIC DNA]</scope>
    <source>
        <strain evidence="1 2">TWF694</strain>
    </source>
</reference>
<organism evidence="1 2">
    <name type="scientific">Orbilia ellipsospora</name>
    <dbReference type="NCBI Taxonomy" id="2528407"/>
    <lineage>
        <taxon>Eukaryota</taxon>
        <taxon>Fungi</taxon>
        <taxon>Dikarya</taxon>
        <taxon>Ascomycota</taxon>
        <taxon>Pezizomycotina</taxon>
        <taxon>Orbiliomycetes</taxon>
        <taxon>Orbiliales</taxon>
        <taxon>Orbiliaceae</taxon>
        <taxon>Orbilia</taxon>
    </lineage>
</organism>